<keyword evidence="1" id="KW-0472">Membrane</keyword>
<gene>
    <name evidence="2" type="ORF">CEXT_474251</name>
</gene>
<name>A0AAV4Y4S3_CAEEX</name>
<organism evidence="2 3">
    <name type="scientific">Caerostris extrusa</name>
    <name type="common">Bark spider</name>
    <name type="synonym">Caerostris bankana</name>
    <dbReference type="NCBI Taxonomy" id="172846"/>
    <lineage>
        <taxon>Eukaryota</taxon>
        <taxon>Metazoa</taxon>
        <taxon>Ecdysozoa</taxon>
        <taxon>Arthropoda</taxon>
        <taxon>Chelicerata</taxon>
        <taxon>Arachnida</taxon>
        <taxon>Araneae</taxon>
        <taxon>Araneomorphae</taxon>
        <taxon>Entelegynae</taxon>
        <taxon>Araneoidea</taxon>
        <taxon>Araneidae</taxon>
        <taxon>Caerostris</taxon>
    </lineage>
</organism>
<keyword evidence="1" id="KW-1133">Transmembrane helix</keyword>
<dbReference type="EMBL" id="BPLR01018799">
    <property type="protein sequence ID" value="GIZ02342.1"/>
    <property type="molecule type" value="Genomic_DNA"/>
</dbReference>
<evidence type="ECO:0000313" key="3">
    <source>
        <dbReference type="Proteomes" id="UP001054945"/>
    </source>
</evidence>
<accession>A0AAV4Y4S3</accession>
<sequence>MQYKNPKRNFPPSNEILVTPNQVLKLNHTLENEIDFCLLLVLKAIQYLLVLQDFFTAIFFYFCRRRRGCLVSPRRFIHPLVMECIAEVEGLRGVLINV</sequence>
<evidence type="ECO:0000313" key="2">
    <source>
        <dbReference type="EMBL" id="GIZ02342.1"/>
    </source>
</evidence>
<dbReference type="Proteomes" id="UP001054945">
    <property type="component" value="Unassembled WGS sequence"/>
</dbReference>
<keyword evidence="1" id="KW-0812">Transmembrane</keyword>
<evidence type="ECO:0000256" key="1">
    <source>
        <dbReference type="SAM" id="Phobius"/>
    </source>
</evidence>
<protein>
    <submittedName>
        <fullName evidence="2">Uncharacterized protein</fullName>
    </submittedName>
</protein>
<comment type="caution">
    <text evidence="2">The sequence shown here is derived from an EMBL/GenBank/DDBJ whole genome shotgun (WGS) entry which is preliminary data.</text>
</comment>
<reference evidence="2 3" key="1">
    <citation type="submission" date="2021-06" db="EMBL/GenBank/DDBJ databases">
        <title>Caerostris extrusa draft genome.</title>
        <authorList>
            <person name="Kono N."/>
            <person name="Arakawa K."/>
        </authorList>
    </citation>
    <scope>NUCLEOTIDE SEQUENCE [LARGE SCALE GENOMIC DNA]</scope>
</reference>
<keyword evidence="3" id="KW-1185">Reference proteome</keyword>
<proteinExistence type="predicted"/>
<dbReference type="AlphaFoldDB" id="A0AAV4Y4S3"/>
<feature type="transmembrane region" description="Helical" evidence="1">
    <location>
        <begin position="44"/>
        <end position="63"/>
    </location>
</feature>